<name>A0A5B7BEA1_DAVIN</name>
<evidence type="ECO:0000313" key="1">
    <source>
        <dbReference type="EMBL" id="MPA66925.1"/>
    </source>
</evidence>
<proteinExistence type="predicted"/>
<gene>
    <name evidence="1" type="ORF">Din_036366</name>
</gene>
<dbReference type="PANTHER" id="PTHR37610">
    <property type="entry name" value="CCHC-TYPE DOMAIN-CONTAINING PROTEIN"/>
    <property type="match status" value="1"/>
</dbReference>
<reference evidence="1" key="1">
    <citation type="submission" date="2019-08" db="EMBL/GenBank/DDBJ databases">
        <title>Reference gene set and small RNA set construction with multiple tissues from Davidia involucrata Baill.</title>
        <authorList>
            <person name="Yang H."/>
            <person name="Zhou C."/>
            <person name="Li G."/>
            <person name="Wang J."/>
            <person name="Gao P."/>
            <person name="Wang M."/>
            <person name="Wang R."/>
            <person name="Zhao Y."/>
        </authorList>
    </citation>
    <scope>NUCLEOTIDE SEQUENCE</scope>
    <source>
        <tissue evidence="1">Mixed with DoveR01_LX</tissue>
    </source>
</reference>
<protein>
    <submittedName>
        <fullName evidence="1">Uncharacterized protein</fullName>
    </submittedName>
</protein>
<sequence length="99" mass="11624">MSWLLNSMQPHIGQGYLFLATAHAIWTVVAQTYSQIGNDAQVYELRNKVHETKQKDMTISAYYAELNRLWQELDYYQDFQADCASDSVKFQKLIEKERV</sequence>
<dbReference type="AlphaFoldDB" id="A0A5B7BEA1"/>
<dbReference type="EMBL" id="GHES01036366">
    <property type="protein sequence ID" value="MPA66925.1"/>
    <property type="molecule type" value="Transcribed_RNA"/>
</dbReference>
<organism evidence="1">
    <name type="scientific">Davidia involucrata</name>
    <name type="common">Dove tree</name>
    <dbReference type="NCBI Taxonomy" id="16924"/>
    <lineage>
        <taxon>Eukaryota</taxon>
        <taxon>Viridiplantae</taxon>
        <taxon>Streptophyta</taxon>
        <taxon>Embryophyta</taxon>
        <taxon>Tracheophyta</taxon>
        <taxon>Spermatophyta</taxon>
        <taxon>Magnoliopsida</taxon>
        <taxon>eudicotyledons</taxon>
        <taxon>Gunneridae</taxon>
        <taxon>Pentapetalae</taxon>
        <taxon>asterids</taxon>
        <taxon>Cornales</taxon>
        <taxon>Nyssaceae</taxon>
        <taxon>Davidia</taxon>
    </lineage>
</organism>
<accession>A0A5B7BEA1</accession>
<dbReference type="PANTHER" id="PTHR37610:SF40">
    <property type="entry name" value="OS01G0909600 PROTEIN"/>
    <property type="match status" value="1"/>
</dbReference>